<name>A0A0L1JNX5_9RHOB</name>
<dbReference type="EMBL" id="AQQZ01000004">
    <property type="protein sequence ID" value="KNG93459.1"/>
    <property type="molecule type" value="Genomic_DNA"/>
</dbReference>
<accession>A0A0L1JNX5</accession>
<dbReference type="GO" id="GO:0016539">
    <property type="term" value="P:intein-mediated protein splicing"/>
    <property type="evidence" value="ECO:0007669"/>
    <property type="project" value="InterPro"/>
</dbReference>
<comment type="caution">
    <text evidence="2">The sequence shown here is derived from an EMBL/GenBank/DDBJ whole genome shotgun (WGS) entry which is preliminary data.</text>
</comment>
<sequence length="217" mass="24248">MFPDTLPEIDLRPYAVTCFAEGTEISTPKGPRRIEDLQVGDLVSTHDGRVVPIRFNFIQTVFTMFGPAERLMPVRVRAGALGDGLPERDLVLTSDHALLVDGYLINAGQLVNGSSIDYVPLSEFDGQYRVYHIETEDHDLVLAEGVPAETYVDYVGRQHFGNYAEYVALYGEGRPIREMDYPRISASRLVPRTIHARLNANIAAQPSEPEFRLSVAR</sequence>
<dbReference type="Proteomes" id="UP000036938">
    <property type="component" value="Unassembled WGS sequence"/>
</dbReference>
<reference evidence="2 3" key="1">
    <citation type="journal article" date="2015" name="Int. J. Syst. Evol. Microbiol.">
        <title>Aestuariivita atlantica sp. nov., isolated from deep sea sediment of the Atlantic Ocean.</title>
        <authorList>
            <person name="Li G."/>
            <person name="Lai Q."/>
            <person name="Du Y."/>
            <person name="Liu X."/>
            <person name="Sun F."/>
            <person name="Shao Z."/>
        </authorList>
    </citation>
    <scope>NUCLEOTIDE SEQUENCE [LARGE SCALE GENOMIC DNA]</scope>
    <source>
        <strain evidence="2 3">22II-S11-z3</strain>
    </source>
</reference>
<dbReference type="STRING" id="1317121.ATO11_09510"/>
<dbReference type="PATRIC" id="fig|1317121.7.peg.2571"/>
<proteinExistence type="predicted"/>
<evidence type="ECO:0000259" key="1">
    <source>
        <dbReference type="Pfam" id="PF13403"/>
    </source>
</evidence>
<dbReference type="CDD" id="cd00081">
    <property type="entry name" value="Hint"/>
    <property type="match status" value="1"/>
</dbReference>
<organism evidence="2 3">
    <name type="scientific">Pseudaestuariivita atlantica</name>
    <dbReference type="NCBI Taxonomy" id="1317121"/>
    <lineage>
        <taxon>Bacteria</taxon>
        <taxon>Pseudomonadati</taxon>
        <taxon>Pseudomonadota</taxon>
        <taxon>Alphaproteobacteria</taxon>
        <taxon>Rhodobacterales</taxon>
        <taxon>Paracoccaceae</taxon>
        <taxon>Pseudaestuariivita</taxon>
    </lineage>
</organism>
<dbReference type="Pfam" id="PF13403">
    <property type="entry name" value="Hint_2"/>
    <property type="match status" value="1"/>
</dbReference>
<dbReference type="RefSeq" id="WP_050530641.1">
    <property type="nucleotide sequence ID" value="NZ_AQQZ01000004.1"/>
</dbReference>
<dbReference type="SUPFAM" id="SSF51294">
    <property type="entry name" value="Hedgehog/intein (Hint) domain"/>
    <property type="match status" value="1"/>
</dbReference>
<dbReference type="InterPro" id="IPR036844">
    <property type="entry name" value="Hint_dom_sf"/>
</dbReference>
<gene>
    <name evidence="2" type="ORF">ATO11_09510</name>
</gene>
<keyword evidence="3" id="KW-1185">Reference proteome</keyword>
<protein>
    <recommendedName>
        <fullName evidence="1">Hedgehog/Intein (Hint) domain-containing protein</fullName>
    </recommendedName>
</protein>
<evidence type="ECO:0000313" key="2">
    <source>
        <dbReference type="EMBL" id="KNG93459.1"/>
    </source>
</evidence>
<dbReference type="Gene3D" id="2.170.16.10">
    <property type="entry name" value="Hedgehog/Intein (Hint) domain"/>
    <property type="match status" value="1"/>
</dbReference>
<dbReference type="AlphaFoldDB" id="A0A0L1JNX5"/>
<feature type="domain" description="Hedgehog/Intein (Hint)" evidence="1">
    <location>
        <begin position="17"/>
        <end position="153"/>
    </location>
</feature>
<dbReference type="InterPro" id="IPR028992">
    <property type="entry name" value="Hedgehog/Intein_dom"/>
</dbReference>
<evidence type="ECO:0000313" key="3">
    <source>
        <dbReference type="Proteomes" id="UP000036938"/>
    </source>
</evidence>
<dbReference type="InterPro" id="IPR006141">
    <property type="entry name" value="Intein_N"/>
</dbReference>
<dbReference type="PROSITE" id="PS50817">
    <property type="entry name" value="INTEIN_N_TER"/>
    <property type="match status" value="1"/>
</dbReference>